<evidence type="ECO:0000313" key="3">
    <source>
        <dbReference type="Proteomes" id="UP000288197"/>
    </source>
</evidence>
<dbReference type="PANTHER" id="PTHR46558">
    <property type="entry name" value="TRACRIPTIONAL REGULATORY PROTEIN-RELATED-RELATED"/>
    <property type="match status" value="1"/>
</dbReference>
<dbReference type="InterPro" id="IPR010982">
    <property type="entry name" value="Lambda_DNA-bd_dom_sf"/>
</dbReference>
<protein>
    <submittedName>
        <fullName evidence="2">Uncharacterized protein</fullName>
    </submittedName>
</protein>
<dbReference type="Gene3D" id="1.10.260.40">
    <property type="entry name" value="lambda repressor-like DNA-binding domains"/>
    <property type="match status" value="1"/>
</dbReference>
<evidence type="ECO:0000256" key="1">
    <source>
        <dbReference type="ARBA" id="ARBA00023125"/>
    </source>
</evidence>
<dbReference type="SUPFAM" id="SSF47413">
    <property type="entry name" value="lambda repressor-like DNA-binding domains"/>
    <property type="match status" value="1"/>
</dbReference>
<dbReference type="OrthoDB" id="9805856at2"/>
<dbReference type="Proteomes" id="UP000288197">
    <property type="component" value="Unassembled WGS sequence"/>
</dbReference>
<dbReference type="PROSITE" id="PS50943">
    <property type="entry name" value="HTH_CROC1"/>
    <property type="match status" value="1"/>
</dbReference>
<dbReference type="RefSeq" id="WP_114290457.1">
    <property type="nucleotide sequence ID" value="NZ_CP122523.1"/>
</dbReference>
<sequence>MRLGEVLKEKRVELNLTQEEVGEKLFVTRQTISNWENGKTLPDIDSLIDIATFYDLSLDKVLLKGSDIVEDIKKKEKLTRLYNWLVVPYLIFFLLLFLMYRSIVEDNMTNSLAVSGLLFLTSAIFFFFESQMKEIKGIPAKKWTGKKMIIAIGIIIFGLVAGFLSGYFNVLNV</sequence>
<dbReference type="GeneID" id="63147442"/>
<organism evidence="2 3">
    <name type="scientific">Vagococcus fluvialis</name>
    <dbReference type="NCBI Taxonomy" id="2738"/>
    <lineage>
        <taxon>Bacteria</taxon>
        <taxon>Bacillati</taxon>
        <taxon>Bacillota</taxon>
        <taxon>Bacilli</taxon>
        <taxon>Lactobacillales</taxon>
        <taxon>Enterococcaceae</taxon>
        <taxon>Vagococcus</taxon>
    </lineage>
</organism>
<keyword evidence="3" id="KW-1185">Reference proteome</keyword>
<dbReference type="CDD" id="cd00093">
    <property type="entry name" value="HTH_XRE"/>
    <property type="match status" value="1"/>
</dbReference>
<proteinExistence type="predicted"/>
<dbReference type="EMBL" id="NGJX01000015">
    <property type="protein sequence ID" value="RST99398.1"/>
    <property type="molecule type" value="Genomic_DNA"/>
</dbReference>
<accession>A0A369AN46</accession>
<dbReference type="AlphaFoldDB" id="A0A369AN46"/>
<name>A0A369AN46_9ENTE</name>
<keyword evidence="1" id="KW-0238">DNA-binding</keyword>
<gene>
    <name evidence="2" type="ORF">CBF32_11685</name>
</gene>
<reference evidence="2 3" key="1">
    <citation type="submission" date="2017-05" db="EMBL/GenBank/DDBJ databases">
        <title>Vagococcus spp. assemblies.</title>
        <authorList>
            <person name="Gulvik C.A."/>
        </authorList>
    </citation>
    <scope>NUCLEOTIDE SEQUENCE [LARGE SCALE GENOMIC DNA]</scope>
    <source>
        <strain evidence="2 3">NCFB 2497</strain>
    </source>
</reference>
<comment type="caution">
    <text evidence="2">The sequence shown here is derived from an EMBL/GenBank/DDBJ whole genome shotgun (WGS) entry which is preliminary data.</text>
</comment>
<dbReference type="PANTHER" id="PTHR46558:SF4">
    <property type="entry name" value="DNA-BIDING PHAGE PROTEIN"/>
    <property type="match status" value="1"/>
</dbReference>
<dbReference type="SMART" id="SM00530">
    <property type="entry name" value="HTH_XRE"/>
    <property type="match status" value="1"/>
</dbReference>
<dbReference type="Pfam" id="PF01381">
    <property type="entry name" value="HTH_3"/>
    <property type="match status" value="1"/>
</dbReference>
<evidence type="ECO:0000313" key="2">
    <source>
        <dbReference type="EMBL" id="RST99398.1"/>
    </source>
</evidence>
<dbReference type="InterPro" id="IPR001387">
    <property type="entry name" value="Cro/C1-type_HTH"/>
</dbReference>
<dbReference type="GO" id="GO:0003677">
    <property type="term" value="F:DNA binding"/>
    <property type="evidence" value="ECO:0007669"/>
    <property type="project" value="UniProtKB-KW"/>
</dbReference>